<evidence type="ECO:0000256" key="5">
    <source>
        <dbReference type="ARBA" id="ARBA00023136"/>
    </source>
</evidence>
<dbReference type="NCBIfam" id="NF037997">
    <property type="entry name" value="Na_Pi_symport"/>
    <property type="match status" value="1"/>
</dbReference>
<evidence type="ECO:0000256" key="2">
    <source>
        <dbReference type="ARBA" id="ARBA00022475"/>
    </source>
</evidence>
<keyword evidence="3 6" id="KW-0812">Transmembrane</keyword>
<keyword evidence="4 6" id="KW-1133">Transmembrane helix</keyword>
<feature type="transmembrane region" description="Helical" evidence="6">
    <location>
        <begin position="176"/>
        <end position="204"/>
    </location>
</feature>
<dbReference type="RefSeq" id="WP_113823631.1">
    <property type="nucleotide sequence ID" value="NZ_QOCE01000031.1"/>
</dbReference>
<keyword evidence="5 6" id="KW-0472">Membrane</keyword>
<evidence type="ECO:0000313" key="7">
    <source>
        <dbReference type="EMBL" id="RBW54494.1"/>
    </source>
</evidence>
<dbReference type="PANTHER" id="PTHR10010">
    <property type="entry name" value="SOLUTE CARRIER FAMILY 34 SODIUM PHOSPHATE , MEMBER 2-RELATED"/>
    <property type="match status" value="1"/>
</dbReference>
<feature type="transmembrane region" description="Helical" evidence="6">
    <location>
        <begin position="70"/>
        <end position="90"/>
    </location>
</feature>
<dbReference type="Pfam" id="PF02690">
    <property type="entry name" value="Na_Pi_cotrans"/>
    <property type="match status" value="2"/>
</dbReference>
<comment type="caution">
    <text evidence="7">The sequence shown here is derived from an EMBL/GenBank/DDBJ whole genome shotgun (WGS) entry which is preliminary data.</text>
</comment>
<keyword evidence="2" id="KW-1003">Cell membrane</keyword>
<dbReference type="GO" id="GO:0005436">
    <property type="term" value="F:sodium:phosphate symporter activity"/>
    <property type="evidence" value="ECO:0007669"/>
    <property type="project" value="InterPro"/>
</dbReference>
<feature type="transmembrane region" description="Helical" evidence="6">
    <location>
        <begin position="110"/>
        <end position="128"/>
    </location>
</feature>
<dbReference type="AlphaFoldDB" id="A0A366WWF7"/>
<name>A0A366WWF7_9RHOB</name>
<feature type="transmembrane region" description="Helical" evidence="6">
    <location>
        <begin position="248"/>
        <end position="269"/>
    </location>
</feature>
<comment type="subcellular location">
    <subcellularLocation>
        <location evidence="1">Cell membrane</location>
        <topology evidence="1">Multi-pass membrane protein</topology>
    </subcellularLocation>
</comment>
<feature type="transmembrane region" description="Helical" evidence="6">
    <location>
        <begin position="281"/>
        <end position="300"/>
    </location>
</feature>
<reference evidence="7 8" key="1">
    <citation type="submission" date="2018-07" db="EMBL/GenBank/DDBJ databases">
        <title>Modular assembly of carbohydrate-degrading microbial communities in the ocean.</title>
        <authorList>
            <person name="Enke T.N."/>
            <person name="Datta M.S."/>
            <person name="Schwartzman J.A."/>
            <person name="Cermak N."/>
            <person name="Schmitz D.A."/>
            <person name="Barrere J."/>
            <person name="Cordero O.X."/>
        </authorList>
    </citation>
    <scope>NUCLEOTIDE SEQUENCE [LARGE SCALE GENOMIC DNA]</scope>
    <source>
        <strain evidence="7 8">C3M10</strain>
    </source>
</reference>
<feature type="transmembrane region" description="Helical" evidence="6">
    <location>
        <begin position="135"/>
        <end position="156"/>
    </location>
</feature>
<dbReference type="PANTHER" id="PTHR10010:SF46">
    <property type="entry name" value="SODIUM-DEPENDENT PHOSPHATE TRANSPORT PROTEIN 2B"/>
    <property type="match status" value="1"/>
</dbReference>
<dbReference type="GO" id="GO:0044341">
    <property type="term" value="P:sodium-dependent phosphate transport"/>
    <property type="evidence" value="ECO:0007669"/>
    <property type="project" value="InterPro"/>
</dbReference>
<proteinExistence type="predicted"/>
<dbReference type="EMBL" id="QOCE01000031">
    <property type="protein sequence ID" value="RBW54494.1"/>
    <property type="molecule type" value="Genomic_DNA"/>
</dbReference>
<organism evidence="7 8">
    <name type="scientific">Phaeobacter gallaeciensis</name>
    <dbReference type="NCBI Taxonomy" id="60890"/>
    <lineage>
        <taxon>Bacteria</taxon>
        <taxon>Pseudomonadati</taxon>
        <taxon>Pseudomonadota</taxon>
        <taxon>Alphaproteobacteria</taxon>
        <taxon>Rhodobacterales</taxon>
        <taxon>Roseobacteraceae</taxon>
        <taxon>Phaeobacter</taxon>
    </lineage>
</organism>
<dbReference type="GO" id="GO:0005886">
    <property type="term" value="C:plasma membrane"/>
    <property type="evidence" value="ECO:0007669"/>
    <property type="project" value="UniProtKB-SubCell"/>
</dbReference>
<evidence type="ECO:0000256" key="4">
    <source>
        <dbReference type="ARBA" id="ARBA00022989"/>
    </source>
</evidence>
<dbReference type="InterPro" id="IPR003841">
    <property type="entry name" value="Na/Pi_transpt"/>
</dbReference>
<feature type="transmembrane region" description="Helical" evidence="6">
    <location>
        <begin position="6"/>
        <end position="26"/>
    </location>
</feature>
<evidence type="ECO:0000256" key="1">
    <source>
        <dbReference type="ARBA" id="ARBA00004651"/>
    </source>
</evidence>
<evidence type="ECO:0000256" key="6">
    <source>
        <dbReference type="SAM" id="Phobius"/>
    </source>
</evidence>
<gene>
    <name evidence="7" type="ORF">DS909_11685</name>
</gene>
<evidence type="ECO:0000313" key="8">
    <source>
        <dbReference type="Proteomes" id="UP000252706"/>
    </source>
</evidence>
<accession>A0A366WWF7</accession>
<dbReference type="OrthoDB" id="9763003at2"/>
<sequence>MAEELYFLIGGVGMFLVGMEIMTAALRDAAGENLRNLLARFTTTPLRGVATGAVTTAVIQSSSATTVMTVGFVGAGLMTMPQALGILYGANIGTTATGWMVSLLGFKLQLGNLAMALLFPAALADLLGRGMWARIGRIFSGLCLLLIGLELMQFGMKDLTDVLTPDLLPGSNIVGLFALVGIGVLLTALMQSSSAAMALALVLLEGGAISLVQAAMIVLGMNIGTTFTALLAALSGSQPMRQTAVANLGFNIITSILAFPLLVVGRTFLTHIAETAGDMTALLVFHTGFNLVGTLIFLPFTPQFARLVQRLMPERKPASLISLDRNLLTDPGSALLAAQVAANAIAQRLFGALGSGLQIRPDLRGLAALGVCTEAIAELKEYLADIRLAADNNEQEEAFAALVHQTDHMLRLYERCQQRENIDTLLHDRVLQRPAIAVGAALREAAKAGEDTERLERLSRLVGNRYKRHRRSLMLGEHAGIYSLEDVFHHADAMRWLDRSLYHAARTKEYQARVEQGAPATAKLQRA</sequence>
<dbReference type="Proteomes" id="UP000252706">
    <property type="component" value="Unassembled WGS sequence"/>
</dbReference>
<feature type="transmembrane region" description="Helical" evidence="6">
    <location>
        <begin position="216"/>
        <end position="236"/>
    </location>
</feature>
<evidence type="ECO:0000256" key="3">
    <source>
        <dbReference type="ARBA" id="ARBA00022692"/>
    </source>
</evidence>
<protein>
    <submittedName>
        <fullName evidence="7">Na/Pi cotransporter family protein</fullName>
    </submittedName>
</protein>